<keyword evidence="3" id="KW-1185">Reference proteome</keyword>
<protein>
    <recommendedName>
        <fullName evidence="4">Lipoprotein</fullName>
    </recommendedName>
</protein>
<dbReference type="EMBL" id="JAWSTH010000079">
    <property type="protein sequence ID" value="MDW5597225.1"/>
    <property type="molecule type" value="Genomic_DNA"/>
</dbReference>
<evidence type="ECO:0000313" key="2">
    <source>
        <dbReference type="EMBL" id="MDW5597225.1"/>
    </source>
</evidence>
<evidence type="ECO:0008006" key="4">
    <source>
        <dbReference type="Google" id="ProtNLM"/>
    </source>
</evidence>
<comment type="caution">
    <text evidence="2">The sequence shown here is derived from an EMBL/GenBank/DDBJ whole genome shotgun (WGS) entry which is preliminary data.</text>
</comment>
<accession>A0ABU4HVI0</accession>
<sequence length="275" mass="28320">MGHHLQDIEAPDTRAKSRRMRLSAGAVALLLAGTLAACGGDDSSDSTTTSAASGSTTEQTAPAETTETTAAAEDNGVAELSGEEILAAARDAAKGATAVHVAGVMEEVELDISLVKGEGATGRITQGGAGAEIIVVGDEIFLKGDERFYESLGGEAVVRLLGDKWLKVPAGGDGFESFEQITDMETLLDEALRPEGGTVEKGETSDVDGTPAIGLTSGERRGTLFVATTGEPFPLKIVGEGDRGEITFDGWNEPVELEAPTDVIDVAELQRAGSS</sequence>
<gene>
    <name evidence="2" type="ORF">R7226_22955</name>
</gene>
<evidence type="ECO:0000313" key="3">
    <source>
        <dbReference type="Proteomes" id="UP001284601"/>
    </source>
</evidence>
<name>A0ABU4HVI0_9ACTN</name>
<reference evidence="3" key="1">
    <citation type="submission" date="2023-07" db="EMBL/GenBank/DDBJ databases">
        <title>Conexibacter stalactiti sp. nov., isolated from stalactites in a lava cave and emended description of the genus Conexibacter.</title>
        <authorList>
            <person name="Lee S.D."/>
        </authorList>
    </citation>
    <scope>NUCLEOTIDE SEQUENCE [LARGE SCALE GENOMIC DNA]</scope>
    <source>
        <strain evidence="3">KCTC 39840</strain>
    </source>
</reference>
<dbReference type="RefSeq" id="WP_318599689.1">
    <property type="nucleotide sequence ID" value="NZ_JAWSTH010000079.1"/>
</dbReference>
<feature type="region of interest" description="Disordered" evidence="1">
    <location>
        <begin position="40"/>
        <end position="76"/>
    </location>
</feature>
<organism evidence="2 3">
    <name type="scientific">Conexibacter stalactiti</name>
    <dbReference type="NCBI Taxonomy" id="1940611"/>
    <lineage>
        <taxon>Bacteria</taxon>
        <taxon>Bacillati</taxon>
        <taxon>Actinomycetota</taxon>
        <taxon>Thermoleophilia</taxon>
        <taxon>Solirubrobacterales</taxon>
        <taxon>Conexibacteraceae</taxon>
        <taxon>Conexibacter</taxon>
    </lineage>
</organism>
<evidence type="ECO:0000256" key="1">
    <source>
        <dbReference type="SAM" id="MobiDB-lite"/>
    </source>
</evidence>
<feature type="compositionally biased region" description="Low complexity" evidence="1">
    <location>
        <begin position="40"/>
        <end position="73"/>
    </location>
</feature>
<dbReference type="Gene3D" id="2.50.20.20">
    <property type="match status" value="1"/>
</dbReference>
<proteinExistence type="predicted"/>
<dbReference type="Proteomes" id="UP001284601">
    <property type="component" value="Unassembled WGS sequence"/>
</dbReference>